<dbReference type="GO" id="GO:0005737">
    <property type="term" value="C:cytoplasm"/>
    <property type="evidence" value="ECO:0007669"/>
    <property type="project" value="TreeGrafter"/>
</dbReference>
<dbReference type="Pfam" id="PF01965">
    <property type="entry name" value="DJ-1_PfpI"/>
    <property type="match status" value="1"/>
</dbReference>
<dbReference type="GO" id="GO:0019243">
    <property type="term" value="P:methylglyoxal catabolic process to D-lactate via S-lactoyl-glutathione"/>
    <property type="evidence" value="ECO:0007669"/>
    <property type="project" value="TreeGrafter"/>
</dbReference>
<protein>
    <submittedName>
        <fullName evidence="5">Type 1 glutamine amidotransferase domain-containing protein</fullName>
    </submittedName>
</protein>
<dbReference type="InterPro" id="IPR002818">
    <property type="entry name" value="DJ-1/PfpI"/>
</dbReference>
<dbReference type="InterPro" id="IPR029062">
    <property type="entry name" value="Class_I_gatase-like"/>
</dbReference>
<dbReference type="SUPFAM" id="SSF52317">
    <property type="entry name" value="Class I glutamine amidotransferase-like"/>
    <property type="match status" value="1"/>
</dbReference>
<comment type="caution">
    <text evidence="5">The sequence shown here is derived from an EMBL/GenBank/DDBJ whole genome shotgun (WGS) entry which is preliminary data.</text>
</comment>
<evidence type="ECO:0000256" key="2">
    <source>
        <dbReference type="ARBA" id="ARBA00023239"/>
    </source>
</evidence>
<evidence type="ECO:0000313" key="5">
    <source>
        <dbReference type="EMBL" id="NDW16044.1"/>
    </source>
</evidence>
<keyword evidence="6" id="KW-1185">Reference proteome</keyword>
<keyword evidence="5" id="KW-0808">Transferase</keyword>
<name>A0A6N9TFF3_9ALTE</name>
<dbReference type="EMBL" id="JAAAWO010000007">
    <property type="protein sequence ID" value="NDW16044.1"/>
    <property type="molecule type" value="Genomic_DNA"/>
</dbReference>
<feature type="domain" description="DJ-1/PfpI" evidence="4">
    <location>
        <begin position="17"/>
        <end position="140"/>
    </location>
</feature>
<evidence type="ECO:0000259" key="4">
    <source>
        <dbReference type="Pfam" id="PF01965"/>
    </source>
</evidence>
<gene>
    <name evidence="5" type="ORF">GTQ48_10990</name>
</gene>
<dbReference type="GO" id="GO:0016740">
    <property type="term" value="F:transferase activity"/>
    <property type="evidence" value="ECO:0007669"/>
    <property type="project" value="UniProtKB-KW"/>
</dbReference>
<dbReference type="Gene3D" id="3.40.50.880">
    <property type="match status" value="1"/>
</dbReference>
<accession>A0A6N9TFF3</accession>
<comment type="similarity">
    <text evidence="3">Belongs to the peptidase C56 family. HSP31-like subfamily.</text>
</comment>
<keyword evidence="2" id="KW-0456">Lyase</keyword>
<evidence type="ECO:0000313" key="6">
    <source>
        <dbReference type="Proteomes" id="UP000471381"/>
    </source>
</evidence>
<sequence length="243" mass="26391">MQLTEGKTEPTGYYLNEFGVPAKALVDAGYTLVLATPKGNAPAVDSKSVIPQYFGGDSAYMEQIQRFVASIDGIDDTLSLSEVIDAGLNNYKGVFIPGGHAPLIDLANNPEVGKILSYFHSAEKPTAAICHGPIALLSAQNNPEAFNSSLKSQADAEADDWIYAGYEMTIFSQGEEEYFESTLTDAGLLYYPSDAMSTAGGDMRYEEMWAPHVVVDRELITGQNPFSDKLLAEKLINQLNEQD</sequence>
<evidence type="ECO:0000256" key="1">
    <source>
        <dbReference type="ARBA" id="ARBA00023016"/>
    </source>
</evidence>
<keyword evidence="5" id="KW-0315">Glutamine amidotransferase</keyword>
<dbReference type="PANTHER" id="PTHR48094">
    <property type="entry name" value="PROTEIN/NUCLEIC ACID DEGLYCASE DJ-1-RELATED"/>
    <property type="match status" value="1"/>
</dbReference>
<dbReference type="GO" id="GO:0019172">
    <property type="term" value="F:glyoxalase III activity"/>
    <property type="evidence" value="ECO:0007669"/>
    <property type="project" value="TreeGrafter"/>
</dbReference>
<organism evidence="5 6">
    <name type="scientific">Alteromonas genovensis</name>
    <dbReference type="NCBI Taxonomy" id="471225"/>
    <lineage>
        <taxon>Bacteria</taxon>
        <taxon>Pseudomonadati</taxon>
        <taxon>Pseudomonadota</taxon>
        <taxon>Gammaproteobacteria</taxon>
        <taxon>Alteromonadales</taxon>
        <taxon>Alteromonadaceae</taxon>
        <taxon>Alteromonas/Salinimonas group</taxon>
        <taxon>Alteromonas</taxon>
    </lineage>
</organism>
<keyword evidence="1" id="KW-0346">Stress response</keyword>
<dbReference type="Proteomes" id="UP000471381">
    <property type="component" value="Unassembled WGS sequence"/>
</dbReference>
<dbReference type="PANTHER" id="PTHR48094:SF11">
    <property type="entry name" value="GLUTATHIONE-INDEPENDENT GLYOXALASE HSP31-RELATED"/>
    <property type="match status" value="1"/>
</dbReference>
<dbReference type="CDD" id="cd03141">
    <property type="entry name" value="GATase1_Hsp31_like"/>
    <property type="match status" value="1"/>
</dbReference>
<dbReference type="InterPro" id="IPR050325">
    <property type="entry name" value="Prot/Nucl_acid_deglycase"/>
</dbReference>
<evidence type="ECO:0000256" key="3">
    <source>
        <dbReference type="ARBA" id="ARBA00038493"/>
    </source>
</evidence>
<proteinExistence type="inferred from homology"/>
<dbReference type="AlphaFoldDB" id="A0A6N9TFF3"/>
<reference evidence="5 6" key="1">
    <citation type="submission" date="2020-01" db="EMBL/GenBank/DDBJ databases">
        <title>Genomes of bacteria type strains.</title>
        <authorList>
            <person name="Chen J."/>
            <person name="Zhu S."/>
            <person name="Yang J."/>
        </authorList>
    </citation>
    <scope>NUCLEOTIDE SEQUENCE [LARGE SCALE GENOMIC DNA]</scope>
    <source>
        <strain evidence="5 6">LMG 24078</strain>
    </source>
</reference>